<proteinExistence type="predicted"/>
<dbReference type="Pfam" id="PF06114">
    <property type="entry name" value="Peptidase_M78"/>
    <property type="match status" value="1"/>
</dbReference>
<reference evidence="2" key="1">
    <citation type="journal article" date="2021" name="PeerJ">
        <title>Extensive microbial diversity within the chicken gut microbiome revealed by metagenomics and culture.</title>
        <authorList>
            <person name="Gilroy R."/>
            <person name="Ravi A."/>
            <person name="Getino M."/>
            <person name="Pursley I."/>
            <person name="Horton D.L."/>
            <person name="Alikhan N.F."/>
            <person name="Baker D."/>
            <person name="Gharbi K."/>
            <person name="Hall N."/>
            <person name="Watson M."/>
            <person name="Adriaenssens E.M."/>
            <person name="Foster-Nyarko E."/>
            <person name="Jarju S."/>
            <person name="Secka A."/>
            <person name="Antonio M."/>
            <person name="Oren A."/>
            <person name="Chaudhuri R.R."/>
            <person name="La Ragione R."/>
            <person name="Hildebrand F."/>
            <person name="Pallen M.J."/>
        </authorList>
    </citation>
    <scope>NUCLEOTIDE SEQUENCE</scope>
    <source>
        <strain evidence="2">CHK188-4685</strain>
    </source>
</reference>
<dbReference type="Gene3D" id="1.10.10.2910">
    <property type="match status" value="1"/>
</dbReference>
<evidence type="ECO:0000313" key="3">
    <source>
        <dbReference type="Proteomes" id="UP000886804"/>
    </source>
</evidence>
<comment type="caution">
    <text evidence="2">The sequence shown here is derived from an EMBL/GenBank/DDBJ whole genome shotgun (WGS) entry which is preliminary data.</text>
</comment>
<reference evidence="2" key="2">
    <citation type="submission" date="2021-04" db="EMBL/GenBank/DDBJ databases">
        <authorList>
            <person name="Gilroy R."/>
        </authorList>
    </citation>
    <scope>NUCLEOTIDE SEQUENCE</scope>
    <source>
        <strain evidence="2">CHK188-4685</strain>
    </source>
</reference>
<accession>A0A9D2L8N1</accession>
<protein>
    <submittedName>
        <fullName evidence="2">ImmA/IrrE family metallo-endopeptidase</fullName>
    </submittedName>
</protein>
<dbReference type="Proteomes" id="UP000886804">
    <property type="component" value="Unassembled WGS sequence"/>
</dbReference>
<gene>
    <name evidence="2" type="ORF">H9716_09210</name>
</gene>
<dbReference type="EMBL" id="DWYS01000110">
    <property type="protein sequence ID" value="HJB08025.1"/>
    <property type="molecule type" value="Genomic_DNA"/>
</dbReference>
<dbReference type="AlphaFoldDB" id="A0A9D2L8N1"/>
<evidence type="ECO:0000259" key="1">
    <source>
        <dbReference type="Pfam" id="PF06114"/>
    </source>
</evidence>
<feature type="domain" description="IrrE N-terminal-like" evidence="1">
    <location>
        <begin position="13"/>
        <end position="106"/>
    </location>
</feature>
<evidence type="ECO:0000313" key="2">
    <source>
        <dbReference type="EMBL" id="HJB08025.1"/>
    </source>
</evidence>
<dbReference type="InterPro" id="IPR010359">
    <property type="entry name" value="IrrE_HExxH"/>
</dbReference>
<organism evidence="2 3">
    <name type="scientific">Candidatus Enterocloster faecavium</name>
    <dbReference type="NCBI Taxonomy" id="2838560"/>
    <lineage>
        <taxon>Bacteria</taxon>
        <taxon>Bacillati</taxon>
        <taxon>Bacillota</taxon>
        <taxon>Clostridia</taxon>
        <taxon>Lachnospirales</taxon>
        <taxon>Lachnospiraceae</taxon>
        <taxon>Enterocloster</taxon>
    </lineage>
</organism>
<name>A0A9D2L8N1_9FIRM</name>
<sequence length="134" mass="15184">MMGTRDPVSIARQLNIGIAIVPLGEIAGNYKLLKRKRWIFVNEDIADSPLFRVVVAHELGHAVLHRKENCAFIKNRTLLLTSGIEREANQFAAHLLITDDMLKEFAGYTEDQFCDCTGYPKELIELRLKQPAAF</sequence>